<dbReference type="Gene3D" id="1.10.10.10">
    <property type="entry name" value="Winged helix-like DNA-binding domain superfamily/Winged helix DNA-binding domain"/>
    <property type="match status" value="1"/>
</dbReference>
<evidence type="ECO:0000259" key="1">
    <source>
        <dbReference type="PROSITE" id="PS50995"/>
    </source>
</evidence>
<dbReference type="EMBL" id="LT670849">
    <property type="protein sequence ID" value="SHN61799.1"/>
    <property type="molecule type" value="Genomic_DNA"/>
</dbReference>
<dbReference type="SMART" id="SM00347">
    <property type="entry name" value="HTH_MARR"/>
    <property type="match status" value="1"/>
</dbReference>
<proteinExistence type="predicted"/>
<evidence type="ECO:0000313" key="2">
    <source>
        <dbReference type="EMBL" id="SHN61799.1"/>
    </source>
</evidence>
<keyword evidence="3" id="KW-1185">Reference proteome</keyword>
<organism evidence="2 3">
    <name type="scientific">Bradyrhizobium erythrophlei</name>
    <dbReference type="NCBI Taxonomy" id="1437360"/>
    <lineage>
        <taxon>Bacteria</taxon>
        <taxon>Pseudomonadati</taxon>
        <taxon>Pseudomonadota</taxon>
        <taxon>Alphaproteobacteria</taxon>
        <taxon>Hyphomicrobiales</taxon>
        <taxon>Nitrobacteraceae</taxon>
        <taxon>Bradyrhizobium</taxon>
    </lineage>
</organism>
<dbReference type="InterPro" id="IPR039422">
    <property type="entry name" value="MarR/SlyA-like"/>
</dbReference>
<dbReference type="PROSITE" id="PS50995">
    <property type="entry name" value="HTH_MARR_2"/>
    <property type="match status" value="1"/>
</dbReference>
<dbReference type="InterPro" id="IPR036390">
    <property type="entry name" value="WH_DNA-bd_sf"/>
</dbReference>
<accession>A0A1M7STK0</accession>
<evidence type="ECO:0000313" key="3">
    <source>
        <dbReference type="Proteomes" id="UP000184096"/>
    </source>
</evidence>
<dbReference type="GO" id="GO:0003700">
    <property type="term" value="F:DNA-binding transcription factor activity"/>
    <property type="evidence" value="ECO:0007669"/>
    <property type="project" value="InterPro"/>
</dbReference>
<dbReference type="InterPro" id="IPR036388">
    <property type="entry name" value="WH-like_DNA-bd_sf"/>
</dbReference>
<dbReference type="PANTHER" id="PTHR33164:SF95">
    <property type="entry name" value="TRANSCRIPTIONAL REGULATOR"/>
    <property type="match status" value="1"/>
</dbReference>
<protein>
    <submittedName>
        <fullName evidence="2">Transcriptional regulator, MarR family</fullName>
    </submittedName>
</protein>
<sequence length="156" mass="17263">MDEAEESERAEGSEPGYIFSEQVGFLLRRAYQRHLAIFQANSCDDQLTSVQFSTLCALRDAGPQSQGELVKATGVDQATIRGIIERLKARSLITLSKDSDDGRKVIVSLTSDGSDLLEKMIPHAREITEQTFGALNPAERTALLFTLQRMLEDTQS</sequence>
<dbReference type="Pfam" id="PF01047">
    <property type="entry name" value="MarR"/>
    <property type="match status" value="1"/>
</dbReference>
<dbReference type="Proteomes" id="UP000184096">
    <property type="component" value="Chromosome I"/>
</dbReference>
<dbReference type="AlphaFoldDB" id="A0A1M7STK0"/>
<feature type="domain" description="HTH marR-type" evidence="1">
    <location>
        <begin position="20"/>
        <end position="152"/>
    </location>
</feature>
<dbReference type="RefSeq" id="WP_072816002.1">
    <property type="nucleotide sequence ID" value="NZ_LT670849.1"/>
</dbReference>
<dbReference type="PANTHER" id="PTHR33164">
    <property type="entry name" value="TRANSCRIPTIONAL REGULATOR, MARR FAMILY"/>
    <property type="match status" value="1"/>
</dbReference>
<dbReference type="SUPFAM" id="SSF46785">
    <property type="entry name" value="Winged helix' DNA-binding domain"/>
    <property type="match status" value="1"/>
</dbReference>
<name>A0A1M7STK0_9BRAD</name>
<reference evidence="3" key="1">
    <citation type="submission" date="2016-11" db="EMBL/GenBank/DDBJ databases">
        <authorList>
            <person name="Varghese N."/>
            <person name="Submissions S."/>
        </authorList>
    </citation>
    <scope>NUCLEOTIDE SEQUENCE [LARGE SCALE GENOMIC DNA]</scope>
    <source>
        <strain evidence="3">GAS401</strain>
    </source>
</reference>
<dbReference type="OrthoDB" id="9814496at2"/>
<dbReference type="InterPro" id="IPR000835">
    <property type="entry name" value="HTH_MarR-typ"/>
</dbReference>
<gene>
    <name evidence="2" type="ORF">SAMN05444170_0183</name>
</gene>
<dbReference type="GO" id="GO:0006950">
    <property type="term" value="P:response to stress"/>
    <property type="evidence" value="ECO:0007669"/>
    <property type="project" value="TreeGrafter"/>
</dbReference>